<keyword evidence="1" id="KW-1133">Transmembrane helix</keyword>
<accession>A0AAV2M067</accession>
<feature type="transmembrane region" description="Helical" evidence="1">
    <location>
        <begin position="108"/>
        <end position="127"/>
    </location>
</feature>
<evidence type="ECO:0000313" key="3">
    <source>
        <dbReference type="Proteomes" id="UP001497482"/>
    </source>
</evidence>
<name>A0AAV2M067_KNICA</name>
<feature type="transmembrane region" description="Helical" evidence="1">
    <location>
        <begin position="158"/>
        <end position="178"/>
    </location>
</feature>
<feature type="transmembrane region" description="Helical" evidence="1">
    <location>
        <begin position="7"/>
        <end position="24"/>
    </location>
</feature>
<dbReference type="EMBL" id="OZ035827">
    <property type="protein sequence ID" value="CAL1606747.1"/>
    <property type="molecule type" value="Genomic_DNA"/>
</dbReference>
<feature type="transmembrane region" description="Helical" evidence="1">
    <location>
        <begin position="184"/>
        <end position="207"/>
    </location>
</feature>
<keyword evidence="1" id="KW-0812">Transmembrane</keyword>
<dbReference type="AlphaFoldDB" id="A0AAV2M067"/>
<organism evidence="2 3">
    <name type="scientific">Knipowitschia caucasica</name>
    <name type="common">Caucasian dwarf goby</name>
    <name type="synonym">Pomatoschistus caucasicus</name>
    <dbReference type="NCBI Taxonomy" id="637954"/>
    <lineage>
        <taxon>Eukaryota</taxon>
        <taxon>Metazoa</taxon>
        <taxon>Chordata</taxon>
        <taxon>Craniata</taxon>
        <taxon>Vertebrata</taxon>
        <taxon>Euteleostomi</taxon>
        <taxon>Actinopterygii</taxon>
        <taxon>Neopterygii</taxon>
        <taxon>Teleostei</taxon>
        <taxon>Neoteleostei</taxon>
        <taxon>Acanthomorphata</taxon>
        <taxon>Gobiaria</taxon>
        <taxon>Gobiiformes</taxon>
        <taxon>Gobioidei</taxon>
        <taxon>Gobiidae</taxon>
        <taxon>Gobiinae</taxon>
        <taxon>Knipowitschia</taxon>
    </lineage>
</organism>
<gene>
    <name evidence="2" type="ORF">KC01_LOCUS33867</name>
</gene>
<feature type="transmembrane region" description="Helical" evidence="1">
    <location>
        <begin position="133"/>
        <end position="151"/>
    </location>
</feature>
<evidence type="ECO:0000313" key="2">
    <source>
        <dbReference type="EMBL" id="CAL1606747.1"/>
    </source>
</evidence>
<proteinExistence type="predicted"/>
<keyword evidence="3" id="KW-1185">Reference proteome</keyword>
<protein>
    <submittedName>
        <fullName evidence="2">Uncharacterized protein</fullName>
    </submittedName>
</protein>
<evidence type="ECO:0000256" key="1">
    <source>
        <dbReference type="SAM" id="Phobius"/>
    </source>
</evidence>
<keyword evidence="1" id="KW-0472">Membrane</keyword>
<reference evidence="2 3" key="1">
    <citation type="submission" date="2024-04" db="EMBL/GenBank/DDBJ databases">
        <authorList>
            <person name="Waldvogel A.-M."/>
            <person name="Schoenle A."/>
        </authorList>
    </citation>
    <scope>NUCLEOTIDE SEQUENCE [LARGE SCALE GENOMIC DNA]</scope>
</reference>
<sequence>MGVKESYFGVGVVVGFVLDFGIVGGVGIDFWLNCVVFVWWGIGVVWLVGGGVSFDGYVWIGGFLGIWGCGWGILEVVVGGVGFVIWGVGFGVSLCGGFNGFGWIVGSIFGFCIVLFGFGGGLVMWVGGVSGCLGWLLWGGGVVVGFVFGGFGGCGGFFGCFGVCWVWVFGLGGCFVYFGVVCGLVWVCLVFLVRGLFVGGCMFGLVFV</sequence>
<dbReference type="Proteomes" id="UP001497482">
    <property type="component" value="Chromosome 5"/>
</dbReference>